<dbReference type="GO" id="GO:0006824">
    <property type="term" value="P:cobalt ion transport"/>
    <property type="evidence" value="ECO:0007669"/>
    <property type="project" value="UniProtKB-KW"/>
</dbReference>
<gene>
    <name evidence="14" type="ORF">TSACC_21725</name>
</gene>
<evidence type="ECO:0000256" key="8">
    <source>
        <dbReference type="ARBA" id="ARBA00022989"/>
    </source>
</evidence>
<evidence type="ECO:0000256" key="2">
    <source>
        <dbReference type="ARBA" id="ARBA00004651"/>
    </source>
</evidence>
<evidence type="ECO:0000256" key="13">
    <source>
        <dbReference type="RuleBase" id="RU362101"/>
    </source>
</evidence>
<dbReference type="OrthoDB" id="271709at2"/>
<evidence type="ECO:0000256" key="7">
    <source>
        <dbReference type="ARBA" id="ARBA00022692"/>
    </source>
</evidence>
<comment type="function">
    <text evidence="1">Efflux system for nickel and cobalt.</text>
</comment>
<protein>
    <recommendedName>
        <fullName evidence="13">Nickel/cobalt efflux system</fullName>
    </recommendedName>
</protein>
<keyword evidence="15" id="KW-1185">Reference proteome</keyword>
<evidence type="ECO:0000256" key="9">
    <source>
        <dbReference type="ARBA" id="ARBA00023065"/>
    </source>
</evidence>
<dbReference type="GO" id="GO:0032025">
    <property type="term" value="P:response to cobalt ion"/>
    <property type="evidence" value="ECO:0007669"/>
    <property type="project" value="TreeGrafter"/>
</dbReference>
<feature type="transmembrane region" description="Helical" evidence="13">
    <location>
        <begin position="290"/>
        <end position="318"/>
    </location>
</feature>
<feature type="transmembrane region" description="Helical" evidence="13">
    <location>
        <begin position="91"/>
        <end position="109"/>
    </location>
</feature>
<proteinExistence type="inferred from homology"/>
<dbReference type="Pfam" id="PF03824">
    <property type="entry name" value="NicO"/>
    <property type="match status" value="2"/>
</dbReference>
<dbReference type="GO" id="GO:0046583">
    <property type="term" value="F:monoatomic cation efflux transmembrane transporter activity"/>
    <property type="evidence" value="ECO:0007669"/>
    <property type="project" value="TreeGrafter"/>
</dbReference>
<feature type="transmembrane region" description="Helical" evidence="13">
    <location>
        <begin position="263"/>
        <end position="284"/>
    </location>
</feature>
<evidence type="ECO:0000313" key="14">
    <source>
        <dbReference type="EMBL" id="GAT33311.1"/>
    </source>
</evidence>
<dbReference type="FunCoup" id="A0A146G735">
    <property type="interactions" value="8"/>
</dbReference>
<keyword evidence="4 13" id="KW-0813">Transport</keyword>
<dbReference type="GO" id="GO:0015099">
    <property type="term" value="F:nickel cation transmembrane transporter activity"/>
    <property type="evidence" value="ECO:0007669"/>
    <property type="project" value="UniProtKB-UniRule"/>
</dbReference>
<sequence length="361" mass="39649">MTSFQELITQGAANAWLFIPTAVLLGILHGLEPGHSKTMMAAFIIAIRGTVAQAVLLGLSAAISHSFVIWLLAATALHFGSRWDVETTEPYFQFISGLIIVALAGWMFWRTRRDQLDAAYHEHHHHHDASGAGAHGGQIVSTNLGQIEVCIHEDGVPPRFRVYGPLTQTSAPIVEVSRPDDSREIYQFTRSGDYWEATSELPEPHAFTAELRVEPKGQGYSVTFEEHEHLDLSGGNFQDTHEREHAADIARRFRNRHVTTGQIVVFGLTGGLLPCPAAITVLLVCLQLKQFILGFTLVACFSFGLALTMVTVGAAAAWGVQHASKRFSWFSSLAARAPYFSSAILLVLGLFITWLGARHIL</sequence>
<dbReference type="InterPro" id="IPR051224">
    <property type="entry name" value="NiCoT_RcnA"/>
</dbReference>
<keyword evidence="3" id="KW-0171">Cobalt transport</keyword>
<reference evidence="15" key="1">
    <citation type="journal article" date="2017" name="Genome Announc.">
        <title>Draft Genome Sequence of Terrimicrobium sacchariphilum NM-5T, a Facultative Anaerobic Soil Bacterium of the Class Spartobacteria.</title>
        <authorList>
            <person name="Qiu Y.L."/>
            <person name="Tourlousse D.M."/>
            <person name="Matsuura N."/>
            <person name="Ohashi A."/>
            <person name="Sekiguchi Y."/>
        </authorList>
    </citation>
    <scope>NUCLEOTIDE SEQUENCE [LARGE SCALE GENOMIC DNA]</scope>
    <source>
        <strain evidence="15">NM-5</strain>
    </source>
</reference>
<organism evidence="14 15">
    <name type="scientific">Terrimicrobium sacchariphilum</name>
    <dbReference type="NCBI Taxonomy" id="690879"/>
    <lineage>
        <taxon>Bacteria</taxon>
        <taxon>Pseudomonadati</taxon>
        <taxon>Verrucomicrobiota</taxon>
        <taxon>Terrimicrobiia</taxon>
        <taxon>Terrimicrobiales</taxon>
        <taxon>Terrimicrobiaceae</taxon>
        <taxon>Terrimicrobium</taxon>
    </lineage>
</organism>
<keyword evidence="11 13" id="KW-0472">Membrane</keyword>
<evidence type="ECO:0000256" key="12">
    <source>
        <dbReference type="ARBA" id="ARBA00023285"/>
    </source>
</evidence>
<dbReference type="GO" id="GO:0005886">
    <property type="term" value="C:plasma membrane"/>
    <property type="evidence" value="ECO:0007669"/>
    <property type="project" value="UniProtKB-SubCell"/>
</dbReference>
<dbReference type="PANTHER" id="PTHR40659">
    <property type="entry name" value="NICKEL/COBALT EFFLUX SYSTEM RCNA"/>
    <property type="match status" value="1"/>
</dbReference>
<evidence type="ECO:0000313" key="15">
    <source>
        <dbReference type="Proteomes" id="UP000076023"/>
    </source>
</evidence>
<comment type="caution">
    <text evidence="14">The sequence shown here is derived from an EMBL/GenBank/DDBJ whole genome shotgun (WGS) entry which is preliminary data.</text>
</comment>
<keyword evidence="12" id="KW-0170">Cobalt</keyword>
<evidence type="ECO:0000256" key="3">
    <source>
        <dbReference type="ARBA" id="ARBA00022426"/>
    </source>
</evidence>
<dbReference type="GO" id="GO:0010045">
    <property type="term" value="P:response to nickel cation"/>
    <property type="evidence" value="ECO:0007669"/>
    <property type="project" value="TreeGrafter"/>
</dbReference>
<comment type="subcellular location">
    <subcellularLocation>
        <location evidence="2 13">Cell membrane</location>
        <topology evidence="2 13">Multi-pass membrane protein</topology>
    </subcellularLocation>
</comment>
<dbReference type="Proteomes" id="UP000076023">
    <property type="component" value="Unassembled WGS sequence"/>
</dbReference>
<evidence type="ECO:0000256" key="10">
    <source>
        <dbReference type="ARBA" id="ARBA00023112"/>
    </source>
</evidence>
<dbReference type="RefSeq" id="WP_075079064.1">
    <property type="nucleotide sequence ID" value="NZ_BDCO01000002.1"/>
</dbReference>
<keyword evidence="9" id="KW-0406">Ion transport</keyword>
<comment type="similarity">
    <text evidence="13">Belongs to the NiCoT transporter (TC 2.A.52) family.</text>
</comment>
<feature type="transmembrane region" description="Helical" evidence="13">
    <location>
        <begin position="12"/>
        <end position="31"/>
    </location>
</feature>
<evidence type="ECO:0000256" key="1">
    <source>
        <dbReference type="ARBA" id="ARBA00002510"/>
    </source>
</evidence>
<feature type="transmembrane region" description="Helical" evidence="13">
    <location>
        <begin position="51"/>
        <end position="79"/>
    </location>
</feature>
<dbReference type="InParanoid" id="A0A146G735"/>
<dbReference type="PANTHER" id="PTHR40659:SF1">
    <property type="entry name" value="NICKEL_COBALT EFFLUX SYSTEM RCNA"/>
    <property type="match status" value="1"/>
</dbReference>
<keyword evidence="8 13" id="KW-1133">Transmembrane helix</keyword>
<accession>A0A146G735</accession>
<feature type="transmembrane region" description="Helical" evidence="13">
    <location>
        <begin position="339"/>
        <end position="357"/>
    </location>
</feature>
<evidence type="ECO:0000256" key="11">
    <source>
        <dbReference type="ARBA" id="ARBA00023136"/>
    </source>
</evidence>
<keyword evidence="10" id="KW-0921">Nickel transport</keyword>
<evidence type="ECO:0000256" key="6">
    <source>
        <dbReference type="ARBA" id="ARBA00022596"/>
    </source>
</evidence>
<dbReference type="InterPro" id="IPR011541">
    <property type="entry name" value="Ni/Co_transpt_high_affinity"/>
</dbReference>
<keyword evidence="7 13" id="KW-0812">Transmembrane</keyword>
<evidence type="ECO:0000256" key="4">
    <source>
        <dbReference type="ARBA" id="ARBA00022448"/>
    </source>
</evidence>
<evidence type="ECO:0000256" key="5">
    <source>
        <dbReference type="ARBA" id="ARBA00022475"/>
    </source>
</evidence>
<keyword evidence="5" id="KW-1003">Cell membrane</keyword>
<dbReference type="AlphaFoldDB" id="A0A146G735"/>
<keyword evidence="6" id="KW-0533">Nickel</keyword>
<dbReference type="EMBL" id="BDCO01000002">
    <property type="protein sequence ID" value="GAT33311.1"/>
    <property type="molecule type" value="Genomic_DNA"/>
</dbReference>
<name>A0A146G735_TERSA</name>